<gene>
    <name evidence="1" type="ORF">AUK13_01270</name>
</gene>
<accession>A0A1J5FFR9</accession>
<comment type="caution">
    <text evidence="1">The sequence shown here is derived from an EMBL/GenBank/DDBJ whole genome shotgun (WGS) entry which is preliminary data.</text>
</comment>
<sequence length="199" mass="23129">MLEDLFGSKTRAKLLTLFFNNIDSAFYARGVARDLKENTNSIRREILNLEKMEIIKGVPFDKIDISKEDLARDKQENKKYYQVNKEYTLFSELHSLIIGSKLLVDKALLEKLKETAGIKLLVLSGIFVGDVRARTDILIMGNVDKNKIRRLISGMEKNFSNPIRYSIMSQKEFDCRNQMTDKFLFEIMEGKKHVVVDRR</sequence>
<name>A0A1J5FFR9_9BACT</name>
<organism evidence="1 2">
    <name type="scientific">Candidatus Kuenenbacteria bacterium CG2_30_39_24</name>
    <dbReference type="NCBI Taxonomy" id="1805236"/>
    <lineage>
        <taxon>Bacteria</taxon>
        <taxon>Candidatus Kueneniibacteriota</taxon>
    </lineage>
</organism>
<dbReference type="EMBL" id="MNYR01000018">
    <property type="protein sequence ID" value="OIP56338.1"/>
    <property type="molecule type" value="Genomic_DNA"/>
</dbReference>
<evidence type="ECO:0000313" key="1">
    <source>
        <dbReference type="EMBL" id="OIP56338.1"/>
    </source>
</evidence>
<protein>
    <recommendedName>
        <fullName evidence="3">Transcriptional regulator</fullName>
    </recommendedName>
</protein>
<dbReference type="STRING" id="1805236.AUK13_01270"/>
<reference evidence="1 2" key="1">
    <citation type="journal article" date="2016" name="Environ. Microbiol.">
        <title>Genomic resolution of a cold subsurface aquifer community provides metabolic insights for novel microbes adapted to high CO concentrations.</title>
        <authorList>
            <person name="Probst A.J."/>
            <person name="Castelle C.J."/>
            <person name="Singh A."/>
            <person name="Brown C.T."/>
            <person name="Anantharaman K."/>
            <person name="Sharon I."/>
            <person name="Hug L.A."/>
            <person name="Burstein D."/>
            <person name="Emerson J.B."/>
            <person name="Thomas B.C."/>
            <person name="Banfield J.F."/>
        </authorList>
    </citation>
    <scope>NUCLEOTIDE SEQUENCE [LARGE SCALE GENOMIC DNA]</scope>
    <source>
        <strain evidence="1">CG2_30_39_24</strain>
    </source>
</reference>
<proteinExistence type="predicted"/>
<dbReference type="AlphaFoldDB" id="A0A1J5FFR9"/>
<dbReference type="Proteomes" id="UP000183922">
    <property type="component" value="Unassembled WGS sequence"/>
</dbReference>
<evidence type="ECO:0008006" key="3">
    <source>
        <dbReference type="Google" id="ProtNLM"/>
    </source>
</evidence>
<evidence type="ECO:0000313" key="2">
    <source>
        <dbReference type="Proteomes" id="UP000183922"/>
    </source>
</evidence>